<dbReference type="PANTHER" id="PTHR43581">
    <property type="entry name" value="ATP/GTP PHOSPHATASE"/>
    <property type="match status" value="1"/>
</dbReference>
<dbReference type="Pfam" id="PF13175">
    <property type="entry name" value="AAA_15"/>
    <property type="match status" value="2"/>
</dbReference>
<sequence length="561" mass="64302">MKLRRLKISNFRSIELLVVEFPSFYTAISGKNNSGKSNLLKAIKVLFQQEPRYRYRLREEEISFSQHFPAWKGKNTSETIKFSATLIIEKALDTSVFKLIEEFFKFEDGRALVELEVSAEYLRDKDQAEFVVQYGDMQLDSFKSRTVIKSIRSSGAFQFYNSTEPDDPFFSHPQLTDLLGELSKADRDQLVKDRDRLSRTVSGFAKKHQKDISELLGRLEEKYTVGLSAPQLDIDFLPINITLGDKKIDVSLDEWGSGTRNRTNILLTLFKAKRLSESQEDDTKITPIIVIEEPESFLHPSAQAEFGRLIQDLCDEFQVQVLVATHSPYFLSQQRPESNVLLCRESESGHPRYTERLPVNGDNWMEPFALNLGLSNPEFEPWRDLFFSRTNKILLVEGEIDKEYFEMLRDENHGPNKLCFDGEIFAFGGTGNIDNGVLLRFIKGKYHRFFVTYDLDADAKLSKLLQSLGMERAKHYYPIGIQGGGRNKIEGLLPESVRNVVFGQNGDLVQQVIGGANDEAKSAKQRLKRLLLDEFVKQAKPGLEYFSEFYKVVKVINKAMI</sequence>
<accession>A0A4V2V2A4</accession>
<feature type="domain" description="Endonuclease GajA/Old nuclease/RecF-like AAA" evidence="1">
    <location>
        <begin position="1"/>
        <end position="105"/>
    </location>
</feature>
<evidence type="ECO:0000313" key="3">
    <source>
        <dbReference type="Proteomes" id="UP000295717"/>
    </source>
</evidence>
<keyword evidence="2" id="KW-0255">Endonuclease</keyword>
<comment type="caution">
    <text evidence="2">The sequence shown here is derived from an EMBL/GenBank/DDBJ whole genome shotgun (WGS) entry which is preliminary data.</text>
</comment>
<dbReference type="EMBL" id="SMAO01000001">
    <property type="protein sequence ID" value="TCT24272.1"/>
    <property type="molecule type" value="Genomic_DNA"/>
</dbReference>
<keyword evidence="3" id="KW-1185">Reference proteome</keyword>
<dbReference type="InterPro" id="IPR027417">
    <property type="entry name" value="P-loop_NTPase"/>
</dbReference>
<evidence type="ECO:0000259" key="1">
    <source>
        <dbReference type="Pfam" id="PF13175"/>
    </source>
</evidence>
<dbReference type="OrthoDB" id="3322489at2"/>
<keyword evidence="2" id="KW-0378">Hydrolase</keyword>
<gene>
    <name evidence="2" type="ORF">EDC35_101594</name>
</gene>
<dbReference type="RefSeq" id="WP_132975535.1">
    <property type="nucleotide sequence ID" value="NZ_SMAO01000001.1"/>
</dbReference>
<reference evidence="2 3" key="1">
    <citation type="submission" date="2019-03" db="EMBL/GenBank/DDBJ databases">
        <title>Genomic Encyclopedia of Type Strains, Phase IV (KMG-IV): sequencing the most valuable type-strain genomes for metagenomic binning, comparative biology and taxonomic classification.</title>
        <authorList>
            <person name="Goeker M."/>
        </authorList>
    </citation>
    <scope>NUCLEOTIDE SEQUENCE [LARGE SCALE GENOMIC DNA]</scope>
    <source>
        <strain evidence="2 3">DSM 13587</strain>
    </source>
</reference>
<name>A0A4V2V2A4_9GAMM</name>
<dbReference type="InterPro" id="IPR041685">
    <property type="entry name" value="AAA_GajA/Old/RecF-like"/>
</dbReference>
<dbReference type="PANTHER" id="PTHR43581:SF4">
    <property type="entry name" value="ATP_GTP PHOSPHATASE"/>
    <property type="match status" value="1"/>
</dbReference>
<dbReference type="GO" id="GO:0004519">
    <property type="term" value="F:endonuclease activity"/>
    <property type="evidence" value="ECO:0007669"/>
    <property type="project" value="UniProtKB-KW"/>
</dbReference>
<organism evidence="2 3">
    <name type="scientific">Thiobaca trueperi</name>
    <dbReference type="NCBI Taxonomy" id="127458"/>
    <lineage>
        <taxon>Bacteria</taxon>
        <taxon>Pseudomonadati</taxon>
        <taxon>Pseudomonadota</taxon>
        <taxon>Gammaproteobacteria</taxon>
        <taxon>Chromatiales</taxon>
        <taxon>Chromatiaceae</taxon>
        <taxon>Thiobaca</taxon>
    </lineage>
</organism>
<dbReference type="AlphaFoldDB" id="A0A4V2V2A4"/>
<feature type="domain" description="Endonuclease GajA/Old nuclease/RecF-like AAA" evidence="1">
    <location>
        <begin position="199"/>
        <end position="330"/>
    </location>
</feature>
<evidence type="ECO:0000313" key="2">
    <source>
        <dbReference type="EMBL" id="TCT24272.1"/>
    </source>
</evidence>
<keyword evidence="2" id="KW-0540">Nuclease</keyword>
<dbReference type="SUPFAM" id="SSF52540">
    <property type="entry name" value="P-loop containing nucleoside triphosphate hydrolases"/>
    <property type="match status" value="1"/>
</dbReference>
<dbReference type="Gene3D" id="3.40.50.300">
    <property type="entry name" value="P-loop containing nucleotide triphosphate hydrolases"/>
    <property type="match status" value="1"/>
</dbReference>
<dbReference type="InterPro" id="IPR051396">
    <property type="entry name" value="Bact_Antivir_Def_Nuclease"/>
</dbReference>
<dbReference type="Proteomes" id="UP000295717">
    <property type="component" value="Unassembled WGS sequence"/>
</dbReference>
<protein>
    <submittedName>
        <fullName evidence="2">Putative ATP-dependent endonuclease of OLD family</fullName>
    </submittedName>
</protein>
<proteinExistence type="predicted"/>